<feature type="region of interest" description="Disordered" evidence="1">
    <location>
        <begin position="212"/>
        <end position="242"/>
    </location>
</feature>
<organism evidence="2 3">
    <name type="scientific">Linum tenue</name>
    <dbReference type="NCBI Taxonomy" id="586396"/>
    <lineage>
        <taxon>Eukaryota</taxon>
        <taxon>Viridiplantae</taxon>
        <taxon>Streptophyta</taxon>
        <taxon>Embryophyta</taxon>
        <taxon>Tracheophyta</taxon>
        <taxon>Spermatophyta</taxon>
        <taxon>Magnoliopsida</taxon>
        <taxon>eudicotyledons</taxon>
        <taxon>Gunneridae</taxon>
        <taxon>Pentapetalae</taxon>
        <taxon>rosids</taxon>
        <taxon>fabids</taxon>
        <taxon>Malpighiales</taxon>
        <taxon>Linaceae</taxon>
        <taxon>Linum</taxon>
    </lineage>
</organism>
<dbReference type="AlphaFoldDB" id="A0AAV0ITB2"/>
<dbReference type="PANTHER" id="PTHR31446">
    <property type="entry name" value="ACID PHOSPHATASE/VANADIUM-DEPENDENT HALOPEROXIDASE-RELATED PROTEIN"/>
    <property type="match status" value="1"/>
</dbReference>
<sequence length="302" mass="32564">MLVLQDCCRSSASAGSSDLSRFCSASPSTSSSPSQLGFFLQHPNIKPKPPQFCFRPRNRRCSSICFNLVEIEDIAVSLAHNKVLVAAGVSAAIGQLSKPFTSVLLYRKGSSFDFRSAFQAGGFPSTHSSAVVAAATCLALERGFADSIFGLTVVYAGLVMYDAQASQFPQPNLSFPSILYSVVFWGVRREVGSHAKVINRVLLLPPDLNSKPDDDEWQQKQKHKQKQKQVVTASTSTARSNQLQTTATTQALLSNDSSTTTKEISTICNPPLKESIGHTEIEVVGGAILGFLVSILVFDILS</sequence>
<evidence type="ECO:0008006" key="4">
    <source>
        <dbReference type="Google" id="ProtNLM"/>
    </source>
</evidence>
<dbReference type="PANTHER" id="PTHR31446:SF2">
    <property type="entry name" value="ACID PHOSPHATASE_VANADIUM-DEPENDENT HALOPEROXIDASE-RELATED PROTEIN"/>
    <property type="match status" value="1"/>
</dbReference>
<comment type="caution">
    <text evidence="2">The sequence shown here is derived from an EMBL/GenBank/DDBJ whole genome shotgun (WGS) entry which is preliminary data.</text>
</comment>
<dbReference type="EMBL" id="CAMGYJ010000004">
    <property type="protein sequence ID" value="CAI0400228.1"/>
    <property type="molecule type" value="Genomic_DNA"/>
</dbReference>
<gene>
    <name evidence="2" type="ORF">LITE_LOCUS10673</name>
</gene>
<reference evidence="2" key="1">
    <citation type="submission" date="2022-08" db="EMBL/GenBank/DDBJ databases">
        <authorList>
            <person name="Gutierrez-Valencia J."/>
        </authorList>
    </citation>
    <scope>NUCLEOTIDE SEQUENCE</scope>
</reference>
<evidence type="ECO:0000313" key="2">
    <source>
        <dbReference type="EMBL" id="CAI0400228.1"/>
    </source>
</evidence>
<feature type="compositionally biased region" description="Polar residues" evidence="1">
    <location>
        <begin position="230"/>
        <end position="241"/>
    </location>
</feature>
<keyword evidence="3" id="KW-1185">Reference proteome</keyword>
<proteinExistence type="predicted"/>
<protein>
    <recommendedName>
        <fullName evidence="4">Acid phosphatase/vanadium-dependent haloperoxidase-related protein</fullName>
    </recommendedName>
</protein>
<name>A0AAV0ITB2_9ROSI</name>
<accession>A0AAV0ITB2</accession>
<dbReference type="InterPro" id="IPR003832">
    <property type="entry name" value="DUF212"/>
</dbReference>
<dbReference type="Pfam" id="PF02681">
    <property type="entry name" value="DUF212"/>
    <property type="match status" value="2"/>
</dbReference>
<dbReference type="Proteomes" id="UP001154282">
    <property type="component" value="Unassembled WGS sequence"/>
</dbReference>
<evidence type="ECO:0000256" key="1">
    <source>
        <dbReference type="SAM" id="MobiDB-lite"/>
    </source>
</evidence>
<evidence type="ECO:0000313" key="3">
    <source>
        <dbReference type="Proteomes" id="UP001154282"/>
    </source>
</evidence>